<comment type="cofactor">
    <cofactor evidence="1">
        <name>Ca(2+)</name>
        <dbReference type="ChEBI" id="CHEBI:29108"/>
    </cofactor>
</comment>
<evidence type="ECO:0000256" key="1">
    <source>
        <dbReference type="ARBA" id="ARBA00001913"/>
    </source>
</evidence>
<reference evidence="8" key="1">
    <citation type="submission" date="2021-11" db="EMBL/GenBank/DDBJ databases">
        <title>Genome sequence.</title>
        <authorList>
            <person name="Sun Q."/>
        </authorList>
    </citation>
    <scope>NUCLEOTIDE SEQUENCE</scope>
    <source>
        <strain evidence="8">JC740</strain>
    </source>
</reference>
<evidence type="ECO:0000313" key="9">
    <source>
        <dbReference type="Proteomes" id="UP001430306"/>
    </source>
</evidence>
<keyword evidence="5" id="KW-0378">Hydrolase</keyword>
<organism evidence="8 9">
    <name type="scientific">Rhodopirellula halodulae</name>
    <dbReference type="NCBI Taxonomy" id="2894198"/>
    <lineage>
        <taxon>Bacteria</taxon>
        <taxon>Pseudomonadati</taxon>
        <taxon>Planctomycetota</taxon>
        <taxon>Planctomycetia</taxon>
        <taxon>Pirellulales</taxon>
        <taxon>Pirellulaceae</taxon>
        <taxon>Rhodopirellula</taxon>
    </lineage>
</organism>
<dbReference type="EMBL" id="JAJKFW010000025">
    <property type="protein sequence ID" value="MCC9643612.1"/>
    <property type="molecule type" value="Genomic_DNA"/>
</dbReference>
<dbReference type="InterPro" id="IPR000917">
    <property type="entry name" value="Sulfatase_N"/>
</dbReference>
<dbReference type="CDD" id="cd16030">
    <property type="entry name" value="iduronate-2-sulfatase"/>
    <property type="match status" value="1"/>
</dbReference>
<evidence type="ECO:0000256" key="2">
    <source>
        <dbReference type="ARBA" id="ARBA00008779"/>
    </source>
</evidence>
<keyword evidence="9" id="KW-1185">Reference proteome</keyword>
<protein>
    <submittedName>
        <fullName evidence="8">Sulfatase</fullName>
    </submittedName>
</protein>
<feature type="domain" description="Sulfatase N-terminal" evidence="7">
    <location>
        <begin position="23"/>
        <end position="382"/>
    </location>
</feature>
<comment type="caution">
    <text evidence="8">The sequence shown here is derived from an EMBL/GenBank/DDBJ whole genome shotgun (WGS) entry which is preliminary data.</text>
</comment>
<name>A0ABS8NKY5_9BACT</name>
<keyword evidence="6" id="KW-0106">Calcium</keyword>
<keyword evidence="4" id="KW-0732">Signal</keyword>
<comment type="similarity">
    <text evidence="2">Belongs to the sulfatase family.</text>
</comment>
<evidence type="ECO:0000256" key="6">
    <source>
        <dbReference type="ARBA" id="ARBA00022837"/>
    </source>
</evidence>
<dbReference type="PANTHER" id="PTHR45953:SF1">
    <property type="entry name" value="IDURONATE 2-SULFATASE"/>
    <property type="match status" value="1"/>
</dbReference>
<dbReference type="InterPro" id="IPR035874">
    <property type="entry name" value="IDS"/>
</dbReference>
<dbReference type="Gene3D" id="3.40.720.10">
    <property type="entry name" value="Alkaline Phosphatase, subunit A"/>
    <property type="match status" value="1"/>
</dbReference>
<dbReference type="InterPro" id="IPR017850">
    <property type="entry name" value="Alkaline_phosphatase_core_sf"/>
</dbReference>
<proteinExistence type="inferred from homology"/>
<dbReference type="Pfam" id="PF00884">
    <property type="entry name" value="Sulfatase"/>
    <property type="match status" value="1"/>
</dbReference>
<keyword evidence="3" id="KW-0479">Metal-binding</keyword>
<evidence type="ECO:0000313" key="8">
    <source>
        <dbReference type="EMBL" id="MCC9643612.1"/>
    </source>
</evidence>
<evidence type="ECO:0000256" key="4">
    <source>
        <dbReference type="ARBA" id="ARBA00022729"/>
    </source>
</evidence>
<dbReference type="SUPFAM" id="SSF53649">
    <property type="entry name" value="Alkaline phosphatase-like"/>
    <property type="match status" value="1"/>
</dbReference>
<evidence type="ECO:0000256" key="3">
    <source>
        <dbReference type="ARBA" id="ARBA00022723"/>
    </source>
</evidence>
<evidence type="ECO:0000256" key="5">
    <source>
        <dbReference type="ARBA" id="ARBA00022801"/>
    </source>
</evidence>
<dbReference type="PANTHER" id="PTHR45953">
    <property type="entry name" value="IDURONATE 2-SULFATASE"/>
    <property type="match status" value="1"/>
</dbReference>
<dbReference type="RefSeq" id="WP_230274567.1">
    <property type="nucleotide sequence ID" value="NZ_JAJKFW010000025.1"/>
</dbReference>
<gene>
    <name evidence="8" type="ORF">LOC71_15105</name>
</gene>
<accession>A0ABS8NKY5</accession>
<sequence length="488" mass="56075">MLRLILVVCCSLWLVESAHSERPNVLLFYIDDLRPQTSDYGHEFMSTPNFDRLAAEGVRFENAYCQVPTCGASRASLFTSLYPTEERFPNFLTWAERDAKDVKTLPQRFKEAGYVTISNGKVFHHKKDTEDRSWSEPAWRPGTNGRTFYNEATKQWKQERMKTIRGKNAAERKKKVPMWEAGDVDAMQTHDGQIASKTMADLERLAQGDQPFFIACGLAKPHMPFYSPVETYRRYPLKQIELAEHRELPKPMPERFRLVKEQFAYVPMTLDLSREVKYNSDEYHRRMRQGYYASVSHADDLMGRVFAKMETLGLDKNTIVVVLGDHGWLLGEHNSWAKNQLLHPALRTAMWMRGPGIAKNASIPTHVEFVDVHPTLCEMAGIRVEEPIHGKSFALVLNDPRAVHREDAYTRFGPGDALTSQDHYYVRWRGDSDASGKNELLIDRVKDPLHQVNVSGDPQYEAVRNELRSRLQARIEMAESVMTETAAH</sequence>
<dbReference type="Proteomes" id="UP001430306">
    <property type="component" value="Unassembled WGS sequence"/>
</dbReference>
<evidence type="ECO:0000259" key="7">
    <source>
        <dbReference type="Pfam" id="PF00884"/>
    </source>
</evidence>